<feature type="region of interest" description="Disordered" evidence="1">
    <location>
        <begin position="1"/>
        <end position="23"/>
    </location>
</feature>
<evidence type="ECO:0000313" key="2">
    <source>
        <dbReference type="EMBL" id="KAG2887735.1"/>
    </source>
</evidence>
<protein>
    <submittedName>
        <fullName evidence="2">Uncharacterized protein</fullName>
    </submittedName>
</protein>
<proteinExistence type="predicted"/>
<comment type="caution">
    <text evidence="2">The sequence shown here is derived from an EMBL/GenBank/DDBJ whole genome shotgun (WGS) entry which is preliminary data.</text>
</comment>
<gene>
    <name evidence="2" type="ORF">PC117_g25089</name>
</gene>
<dbReference type="EMBL" id="RCMK01001845">
    <property type="protein sequence ID" value="KAG2887735.1"/>
    <property type="molecule type" value="Genomic_DNA"/>
</dbReference>
<evidence type="ECO:0000256" key="1">
    <source>
        <dbReference type="SAM" id="MobiDB-lite"/>
    </source>
</evidence>
<feature type="compositionally biased region" description="Basic and acidic residues" evidence="1">
    <location>
        <begin position="1"/>
        <end position="15"/>
    </location>
</feature>
<name>A0A8T1AV71_9STRA</name>
<organism evidence="2 3">
    <name type="scientific">Phytophthora cactorum</name>
    <dbReference type="NCBI Taxonomy" id="29920"/>
    <lineage>
        <taxon>Eukaryota</taxon>
        <taxon>Sar</taxon>
        <taxon>Stramenopiles</taxon>
        <taxon>Oomycota</taxon>
        <taxon>Peronosporomycetes</taxon>
        <taxon>Peronosporales</taxon>
        <taxon>Peronosporaceae</taxon>
        <taxon>Phytophthora</taxon>
    </lineage>
</organism>
<sequence>MPSEDSDAHATDHTETAGSSGGKAKWKKAFRFLPSSDILLLKEMAKHTPWAVGHVGTLAAWDRVASGVK</sequence>
<dbReference type="Proteomes" id="UP000736787">
    <property type="component" value="Unassembled WGS sequence"/>
</dbReference>
<dbReference type="AlphaFoldDB" id="A0A8T1AV71"/>
<evidence type="ECO:0000313" key="3">
    <source>
        <dbReference type="Proteomes" id="UP000736787"/>
    </source>
</evidence>
<reference evidence="2" key="1">
    <citation type="submission" date="2018-10" db="EMBL/GenBank/DDBJ databases">
        <title>Effector identification in a new, highly contiguous assembly of the strawberry crown rot pathogen Phytophthora cactorum.</title>
        <authorList>
            <person name="Armitage A.D."/>
            <person name="Nellist C.F."/>
            <person name="Bates H."/>
            <person name="Vickerstaff R.J."/>
            <person name="Harrison R.J."/>
        </authorList>
    </citation>
    <scope>NUCLEOTIDE SEQUENCE</scope>
    <source>
        <strain evidence="2">4040</strain>
    </source>
</reference>
<accession>A0A8T1AV71</accession>